<accession>A0AAD5ULQ1</accession>
<feature type="compositionally biased region" description="Polar residues" evidence="1">
    <location>
        <begin position="911"/>
        <end position="923"/>
    </location>
</feature>
<dbReference type="CDD" id="cd00014">
    <property type="entry name" value="CH_SF"/>
    <property type="match status" value="1"/>
</dbReference>
<dbReference type="InterPro" id="IPR036872">
    <property type="entry name" value="CH_dom_sf"/>
</dbReference>
<dbReference type="PROSITE" id="PS50021">
    <property type="entry name" value="CH"/>
    <property type="match status" value="1"/>
</dbReference>
<feature type="domain" description="Calponin-homology (CH)" evidence="2">
    <location>
        <begin position="167"/>
        <end position="271"/>
    </location>
</feature>
<feature type="compositionally biased region" description="Polar residues" evidence="1">
    <location>
        <begin position="558"/>
        <end position="573"/>
    </location>
</feature>
<feature type="compositionally biased region" description="Basic and acidic residues" evidence="1">
    <location>
        <begin position="435"/>
        <end position="449"/>
    </location>
</feature>
<feature type="compositionally biased region" description="Polar residues" evidence="1">
    <location>
        <begin position="687"/>
        <end position="699"/>
    </location>
</feature>
<evidence type="ECO:0000256" key="1">
    <source>
        <dbReference type="SAM" id="MobiDB-lite"/>
    </source>
</evidence>
<feature type="compositionally biased region" description="Basic and acidic residues" evidence="1">
    <location>
        <begin position="344"/>
        <end position="364"/>
    </location>
</feature>
<sequence>MEEENKTAQDIEPTPEAIKDLESQLELLEQENEQLKKENEDLRNENTNLKEEIQKIKDSSPLPSSGRPLNHMNKGRAALKKGIAEKEPVVEAPSEENPVEDVKTRVIAGGFNPLASLGGFDPSAIQLRKSISKPRESSVQAPAPAVEALANAANLLTKTDSFKNERTADENDVKKWICETLKIEIKEPLVDALKDGTIACNLMNTIRPNDQIRIKTGKFSFLHRENVENFLKACSLLGMDRRYMCEIDDMLNGINTNLVLVTLEELKSLSLKEIMGCGASKPHAVQQTTTARDNAKTAALNKPNQAPIKKSNADDGHTLAPMIIVREATKFQNPPPNEHHKHAESHPVEGEKKSTGHAKIDPRTNKVIAAEPAKPKEDEKHESKAEGHTPKEHQVPLAKSHTEVVKTSHSEVHATNKSVPDLNKATENASTKPLVVDHPKEAPHEKEATKSNPALHKSQPVLTEHGEDVKKSSHELHKSQPKLSEEVKEHEVKKSQPALNKSQPHLAESAEHEKKQSQPHLAHESAEHEVKKSQPALNKSQPHLAHEHVEAEVKKSQPALNKSQPNLSQSTTDAEVKKSQPALNKSQPHLSESVEAEVKKSQPALNKSQPNLSQSTTDADVKKSQPALNKSQPHLAHEHVEAEVKKSQPALNKSQPNLASQQALNKSLSSIGKSGSQTGLNKAVVPNVSQSAHTKSHTQLVEAELKKSGSGTGLNKSGSNSNLSKTGSNSNLNKNNSNSALNRSNEKLSEPESKFVPLNDVSKDKPANKSQSALAGGKSASLTGSQLNMVNGIMDESLKAVQNEGTFHNNSASTDAQPKKSGSQAALNKSQPSLHEAAAIPIKASEPALNKSQPALNKSQPNLAQQANKTSEPALNKSQPALNKSQPALNKSQPTLADQATTKASEPAVHKSQSALNKSQPALTSEPVHEHAHHHEESKQEQPTGEHKEAAHTETHTNQEHADVPM</sequence>
<feature type="compositionally biased region" description="Polar residues" evidence="1">
    <location>
        <begin position="649"/>
        <end position="680"/>
    </location>
</feature>
<feature type="compositionally biased region" description="Polar residues" evidence="1">
    <location>
        <begin position="603"/>
        <end position="618"/>
    </location>
</feature>
<feature type="compositionally biased region" description="Polar residues" evidence="1">
    <location>
        <begin position="581"/>
        <end position="590"/>
    </location>
</feature>
<feature type="compositionally biased region" description="Basic and acidic residues" evidence="1">
    <location>
        <begin position="464"/>
        <end position="494"/>
    </location>
</feature>
<evidence type="ECO:0000313" key="3">
    <source>
        <dbReference type="EMBL" id="KAJ3261599.1"/>
    </source>
</evidence>
<dbReference type="SUPFAM" id="SSF47576">
    <property type="entry name" value="Calponin-homology domain, CH-domain"/>
    <property type="match status" value="1"/>
</dbReference>
<feature type="region of interest" description="Disordered" evidence="1">
    <location>
        <begin position="282"/>
        <end position="316"/>
    </location>
</feature>
<comment type="caution">
    <text evidence="3">The sequence shown here is derived from an EMBL/GenBank/DDBJ whole genome shotgun (WGS) entry which is preliminary data.</text>
</comment>
<dbReference type="Pfam" id="PF00307">
    <property type="entry name" value="CH"/>
    <property type="match status" value="1"/>
</dbReference>
<feature type="region of interest" description="Disordered" evidence="1">
    <location>
        <begin position="53"/>
        <end position="72"/>
    </location>
</feature>
<feature type="compositionally biased region" description="Polar residues" evidence="1">
    <location>
        <begin position="850"/>
        <end position="904"/>
    </location>
</feature>
<feature type="compositionally biased region" description="Basic and acidic residues" evidence="1">
    <location>
        <begin position="744"/>
        <end position="753"/>
    </location>
</feature>
<feature type="compositionally biased region" description="Basic and acidic residues" evidence="1">
    <location>
        <begin position="508"/>
        <end position="532"/>
    </location>
</feature>
<dbReference type="Proteomes" id="UP001210925">
    <property type="component" value="Unassembled WGS sequence"/>
</dbReference>
<feature type="region of interest" description="Disordered" evidence="1">
    <location>
        <begin position="801"/>
        <end position="966"/>
    </location>
</feature>
<proteinExistence type="predicted"/>
<evidence type="ECO:0000259" key="2">
    <source>
        <dbReference type="PROSITE" id="PS50021"/>
    </source>
</evidence>
<feature type="compositionally biased region" description="Polar residues" evidence="1">
    <location>
        <begin position="803"/>
        <end position="833"/>
    </location>
</feature>
<organism evidence="3 4">
    <name type="scientific">Boothiomyces macroporosus</name>
    <dbReference type="NCBI Taxonomy" id="261099"/>
    <lineage>
        <taxon>Eukaryota</taxon>
        <taxon>Fungi</taxon>
        <taxon>Fungi incertae sedis</taxon>
        <taxon>Chytridiomycota</taxon>
        <taxon>Chytridiomycota incertae sedis</taxon>
        <taxon>Chytridiomycetes</taxon>
        <taxon>Rhizophydiales</taxon>
        <taxon>Terramycetaceae</taxon>
        <taxon>Boothiomyces</taxon>
    </lineage>
</organism>
<feature type="compositionally biased region" description="Basic and acidic residues" evidence="1">
    <location>
        <begin position="927"/>
        <end position="966"/>
    </location>
</feature>
<feature type="compositionally biased region" description="Basic and acidic residues" evidence="1">
    <location>
        <begin position="544"/>
        <end position="555"/>
    </location>
</feature>
<feature type="region of interest" description="Disordered" evidence="1">
    <location>
        <begin position="331"/>
        <end position="783"/>
    </location>
</feature>
<dbReference type="EMBL" id="JADGKB010000005">
    <property type="protein sequence ID" value="KAJ3261599.1"/>
    <property type="molecule type" value="Genomic_DNA"/>
</dbReference>
<gene>
    <name evidence="3" type="ORF">HK103_005437</name>
</gene>
<feature type="compositionally biased region" description="Low complexity" evidence="1">
    <location>
        <begin position="713"/>
        <end position="743"/>
    </location>
</feature>
<dbReference type="Gene3D" id="1.10.418.10">
    <property type="entry name" value="Calponin-like domain"/>
    <property type="match status" value="1"/>
</dbReference>
<keyword evidence="4" id="KW-1185">Reference proteome</keyword>
<protein>
    <recommendedName>
        <fullName evidence="2">Calponin-homology (CH) domain-containing protein</fullName>
    </recommendedName>
</protein>
<dbReference type="SMART" id="SM00033">
    <property type="entry name" value="CH"/>
    <property type="match status" value="1"/>
</dbReference>
<feature type="compositionally biased region" description="Basic and acidic residues" evidence="1">
    <location>
        <begin position="635"/>
        <end position="646"/>
    </location>
</feature>
<name>A0AAD5ULQ1_9FUNG</name>
<dbReference type="InterPro" id="IPR001715">
    <property type="entry name" value="CH_dom"/>
</dbReference>
<feature type="compositionally biased region" description="Basic and acidic residues" evidence="1">
    <location>
        <begin position="373"/>
        <end position="414"/>
    </location>
</feature>
<dbReference type="AlphaFoldDB" id="A0AAD5ULQ1"/>
<dbReference type="CDD" id="cd14686">
    <property type="entry name" value="bZIP"/>
    <property type="match status" value="1"/>
</dbReference>
<evidence type="ECO:0000313" key="4">
    <source>
        <dbReference type="Proteomes" id="UP001210925"/>
    </source>
</evidence>
<reference evidence="3" key="1">
    <citation type="submission" date="2020-05" db="EMBL/GenBank/DDBJ databases">
        <title>Phylogenomic resolution of chytrid fungi.</title>
        <authorList>
            <person name="Stajich J.E."/>
            <person name="Amses K."/>
            <person name="Simmons R."/>
            <person name="Seto K."/>
            <person name="Myers J."/>
            <person name="Bonds A."/>
            <person name="Quandt C.A."/>
            <person name="Barry K."/>
            <person name="Liu P."/>
            <person name="Grigoriev I."/>
            <person name="Longcore J.E."/>
            <person name="James T.Y."/>
        </authorList>
    </citation>
    <scope>NUCLEOTIDE SEQUENCE</scope>
    <source>
        <strain evidence="3">PLAUS21</strain>
    </source>
</reference>